<proteinExistence type="predicted"/>
<evidence type="ECO:0000259" key="1">
    <source>
        <dbReference type="Pfam" id="PF24764"/>
    </source>
</evidence>
<feature type="domain" description="Integrase core" evidence="1">
    <location>
        <begin position="215"/>
        <end position="268"/>
    </location>
</feature>
<accession>A0A371CHV8</accession>
<dbReference type="EMBL" id="KZ857627">
    <property type="protein sequence ID" value="RDX39869.1"/>
    <property type="molecule type" value="Genomic_DNA"/>
</dbReference>
<dbReference type="Proteomes" id="UP000256964">
    <property type="component" value="Unassembled WGS sequence"/>
</dbReference>
<organism evidence="2 3">
    <name type="scientific">Lentinus brumalis</name>
    <dbReference type="NCBI Taxonomy" id="2498619"/>
    <lineage>
        <taxon>Eukaryota</taxon>
        <taxon>Fungi</taxon>
        <taxon>Dikarya</taxon>
        <taxon>Basidiomycota</taxon>
        <taxon>Agaricomycotina</taxon>
        <taxon>Agaricomycetes</taxon>
        <taxon>Polyporales</taxon>
        <taxon>Polyporaceae</taxon>
        <taxon>Lentinus</taxon>
    </lineage>
</organism>
<dbReference type="PANTHER" id="PTHR46791">
    <property type="entry name" value="EXPRESSED PROTEIN"/>
    <property type="match status" value="1"/>
</dbReference>
<keyword evidence="3" id="KW-1185">Reference proteome</keyword>
<feature type="non-terminal residue" evidence="2">
    <location>
        <position position="314"/>
    </location>
</feature>
<evidence type="ECO:0000313" key="3">
    <source>
        <dbReference type="Proteomes" id="UP000256964"/>
    </source>
</evidence>
<dbReference type="InterPro" id="IPR058913">
    <property type="entry name" value="Integrase_dom_put"/>
</dbReference>
<protein>
    <recommendedName>
        <fullName evidence="1">Integrase core domain-containing protein</fullName>
    </recommendedName>
</protein>
<gene>
    <name evidence="2" type="ORF">OH76DRAFT_1367079</name>
</gene>
<dbReference type="OrthoDB" id="2793715at2759"/>
<dbReference type="Pfam" id="PF24764">
    <property type="entry name" value="rva_4"/>
    <property type="match status" value="1"/>
</dbReference>
<name>A0A371CHV8_9APHY</name>
<dbReference type="PANTHER" id="PTHR46791:SF5">
    <property type="entry name" value="CLR5 DOMAIN-CONTAINING PROTEIN-RELATED"/>
    <property type="match status" value="1"/>
</dbReference>
<reference evidence="2 3" key="1">
    <citation type="journal article" date="2018" name="Biotechnol. Biofuels">
        <title>Integrative visual omics of the white-rot fungus Polyporus brumalis exposes the biotechnological potential of its oxidative enzymes for delignifying raw plant biomass.</title>
        <authorList>
            <person name="Miyauchi S."/>
            <person name="Rancon A."/>
            <person name="Drula E."/>
            <person name="Hage H."/>
            <person name="Chaduli D."/>
            <person name="Favel A."/>
            <person name="Grisel S."/>
            <person name="Henrissat B."/>
            <person name="Herpoel-Gimbert I."/>
            <person name="Ruiz-Duenas F.J."/>
            <person name="Chevret D."/>
            <person name="Hainaut M."/>
            <person name="Lin J."/>
            <person name="Wang M."/>
            <person name="Pangilinan J."/>
            <person name="Lipzen A."/>
            <person name="Lesage-Meessen L."/>
            <person name="Navarro D."/>
            <person name="Riley R."/>
            <person name="Grigoriev I.V."/>
            <person name="Zhou S."/>
            <person name="Raouche S."/>
            <person name="Rosso M.N."/>
        </authorList>
    </citation>
    <scope>NUCLEOTIDE SEQUENCE [LARGE SCALE GENOMIC DNA]</scope>
    <source>
        <strain evidence="2 3">BRFM 1820</strain>
    </source>
</reference>
<dbReference type="AlphaFoldDB" id="A0A371CHV8"/>
<sequence length="314" mass="35449">MDPNVQLNNIRASYRDIRTQVDIALRAFVGDAPRLGQVRTLASSLLHAAQQQPGLMPPAEYETLRSSLQLMVSDLDDARYKSRDPPDETHLPLIQTVHTGKRGRPSQPIDRTWLEHALKLRGPARVAKALKCSARHVRREALRLGLAEPAPPVFRPVEHPDGTSTRIHTTQTAPVSTLTDAELDAILRDVLSAYPRMGHVMLRGALIARGHRVPEARLIRWKFVIHCFIDGFSRFVTAIRVHTNNRAATVLELFLEGVRTHGMPSRWRPGWRRIEVGTAAHISGAERLWFDVTIGFGGKWKTFFLELEHHDDLN</sequence>
<evidence type="ECO:0000313" key="2">
    <source>
        <dbReference type="EMBL" id="RDX39869.1"/>
    </source>
</evidence>
<dbReference type="STRING" id="139420.A0A371CHV8"/>